<evidence type="ECO:0000259" key="2">
    <source>
        <dbReference type="SMART" id="SM00737"/>
    </source>
</evidence>
<sequence>MPPWRDCVGWRFDGVCDGENCVGWRVIQVVEGVRWLEKTESENFPRMFSGFKFLIGLVVIVIAGFFCFLQFADSGGLVVLSAASSSSETDGLSEILHLEAVIRNITNATTEQIGSVYADCKNKDLPTGSVLLREFGNNTKELWLILQLNPERTVSSGLIKVKVFYNSNKLMSTHYNLCKKFLPSIKCPLAPQRQTYGLRYPLPRFALPGKYGIEARVVDQKDMTLACVISELSL</sequence>
<keyword evidence="1" id="KW-0472">Membrane</keyword>
<dbReference type="InterPro" id="IPR014756">
    <property type="entry name" value="Ig_E-set"/>
</dbReference>
<feature type="domain" description="MD-2-related lipid-recognition" evidence="2">
    <location>
        <begin position="117"/>
        <end position="232"/>
    </location>
</feature>
<evidence type="ECO:0000256" key="1">
    <source>
        <dbReference type="SAM" id="Phobius"/>
    </source>
</evidence>
<accession>A0A1W0W890</accession>
<keyword evidence="1" id="KW-0812">Transmembrane</keyword>
<organism evidence="3 4">
    <name type="scientific">Hypsibius exemplaris</name>
    <name type="common">Freshwater tardigrade</name>
    <dbReference type="NCBI Taxonomy" id="2072580"/>
    <lineage>
        <taxon>Eukaryota</taxon>
        <taxon>Metazoa</taxon>
        <taxon>Ecdysozoa</taxon>
        <taxon>Tardigrada</taxon>
        <taxon>Eutardigrada</taxon>
        <taxon>Parachela</taxon>
        <taxon>Hypsibioidea</taxon>
        <taxon>Hypsibiidae</taxon>
        <taxon>Hypsibius</taxon>
    </lineage>
</organism>
<dbReference type="Pfam" id="PF02221">
    <property type="entry name" value="E1_DerP2_DerF2"/>
    <property type="match status" value="1"/>
</dbReference>
<name>A0A1W0W890_HYPEX</name>
<dbReference type="EMBL" id="MTYJ01000172">
    <property type="protein sequence ID" value="OQV11424.1"/>
    <property type="molecule type" value="Genomic_DNA"/>
</dbReference>
<gene>
    <name evidence="3" type="ORF">BV898_14301</name>
</gene>
<keyword evidence="1" id="KW-1133">Transmembrane helix</keyword>
<dbReference type="SUPFAM" id="SSF81296">
    <property type="entry name" value="E set domains"/>
    <property type="match status" value="1"/>
</dbReference>
<comment type="caution">
    <text evidence="3">The sequence shown here is derived from an EMBL/GenBank/DDBJ whole genome shotgun (WGS) entry which is preliminary data.</text>
</comment>
<feature type="transmembrane region" description="Helical" evidence="1">
    <location>
        <begin position="53"/>
        <end position="72"/>
    </location>
</feature>
<evidence type="ECO:0000313" key="4">
    <source>
        <dbReference type="Proteomes" id="UP000192578"/>
    </source>
</evidence>
<evidence type="ECO:0000313" key="3">
    <source>
        <dbReference type="EMBL" id="OQV11424.1"/>
    </source>
</evidence>
<reference evidence="4" key="1">
    <citation type="submission" date="2017-01" db="EMBL/GenBank/DDBJ databases">
        <title>Comparative genomics of anhydrobiosis in the tardigrade Hypsibius dujardini.</title>
        <authorList>
            <person name="Yoshida Y."/>
            <person name="Koutsovoulos G."/>
            <person name="Laetsch D."/>
            <person name="Stevens L."/>
            <person name="Kumar S."/>
            <person name="Horikawa D."/>
            <person name="Ishino K."/>
            <person name="Komine S."/>
            <person name="Tomita M."/>
            <person name="Blaxter M."/>
            <person name="Arakawa K."/>
        </authorList>
    </citation>
    <scope>NUCLEOTIDE SEQUENCE [LARGE SCALE GENOMIC DNA]</scope>
    <source>
        <strain evidence="4">Z151</strain>
    </source>
</reference>
<proteinExistence type="predicted"/>
<dbReference type="SMART" id="SM00737">
    <property type="entry name" value="ML"/>
    <property type="match status" value="1"/>
</dbReference>
<keyword evidence="4" id="KW-1185">Reference proteome</keyword>
<dbReference type="InterPro" id="IPR003172">
    <property type="entry name" value="ML_dom"/>
</dbReference>
<dbReference type="AlphaFoldDB" id="A0A1W0W890"/>
<dbReference type="OrthoDB" id="10428352at2759"/>
<dbReference type="Proteomes" id="UP000192578">
    <property type="component" value="Unassembled WGS sequence"/>
</dbReference>
<protein>
    <recommendedName>
        <fullName evidence="2">MD-2-related lipid-recognition domain-containing protein</fullName>
    </recommendedName>
</protein>